<keyword evidence="1" id="KW-0812">Transmembrane</keyword>
<comment type="caution">
    <text evidence="3">The sequence shown here is derived from an EMBL/GenBank/DDBJ whole genome shotgun (WGS) entry which is preliminary data.</text>
</comment>
<keyword evidence="1" id="KW-1133">Transmembrane helix</keyword>
<evidence type="ECO:0000256" key="1">
    <source>
        <dbReference type="SAM" id="Phobius"/>
    </source>
</evidence>
<protein>
    <recommendedName>
        <fullName evidence="2">Ice-binding protein C-terminal domain-containing protein</fullName>
    </recommendedName>
</protein>
<dbReference type="Pfam" id="PF07589">
    <property type="entry name" value="PEP-CTERM"/>
    <property type="match status" value="1"/>
</dbReference>
<feature type="non-terminal residue" evidence="3">
    <location>
        <position position="1"/>
    </location>
</feature>
<accession>A0A840FAF2</accession>
<sequence>AAVPEPATWAMMLVGFAMVGAASRYRSRKTAIAAA</sequence>
<dbReference type="NCBIfam" id="NF035944">
    <property type="entry name" value="PEPxxWA-CTERM"/>
    <property type="match status" value="1"/>
</dbReference>
<keyword evidence="1" id="KW-0472">Membrane</keyword>
<organism evidence="3 4">
    <name type="scientific">Sphingomonas jinjuensis</name>
    <dbReference type="NCBI Taxonomy" id="535907"/>
    <lineage>
        <taxon>Bacteria</taxon>
        <taxon>Pseudomonadati</taxon>
        <taxon>Pseudomonadota</taxon>
        <taxon>Alphaproteobacteria</taxon>
        <taxon>Sphingomonadales</taxon>
        <taxon>Sphingomonadaceae</taxon>
        <taxon>Sphingomonas</taxon>
    </lineage>
</organism>
<dbReference type="RefSeq" id="WP_183982971.1">
    <property type="nucleotide sequence ID" value="NZ_JACIEV010000003.1"/>
</dbReference>
<dbReference type="InterPro" id="IPR013424">
    <property type="entry name" value="Ice-binding_C"/>
</dbReference>
<dbReference type="Proteomes" id="UP000529795">
    <property type="component" value="Unassembled WGS sequence"/>
</dbReference>
<feature type="transmembrane region" description="Helical" evidence="1">
    <location>
        <begin position="6"/>
        <end position="25"/>
    </location>
</feature>
<reference evidence="3 4" key="1">
    <citation type="submission" date="2020-08" db="EMBL/GenBank/DDBJ databases">
        <title>Genomic Encyclopedia of Type Strains, Phase IV (KMG-IV): sequencing the most valuable type-strain genomes for metagenomic binning, comparative biology and taxonomic classification.</title>
        <authorList>
            <person name="Goeker M."/>
        </authorList>
    </citation>
    <scope>NUCLEOTIDE SEQUENCE [LARGE SCALE GENOMIC DNA]</scope>
    <source>
        <strain evidence="3 4">YC6723</strain>
    </source>
</reference>
<name>A0A840FAF2_9SPHN</name>
<gene>
    <name evidence="3" type="ORF">GGQ80_001168</name>
</gene>
<keyword evidence="4" id="KW-1185">Reference proteome</keyword>
<dbReference type="AlphaFoldDB" id="A0A840FAF2"/>
<feature type="domain" description="Ice-binding protein C-terminal" evidence="2">
    <location>
        <begin position="2"/>
        <end position="26"/>
    </location>
</feature>
<evidence type="ECO:0000313" key="3">
    <source>
        <dbReference type="EMBL" id="MBB4153266.1"/>
    </source>
</evidence>
<dbReference type="NCBIfam" id="TIGR02595">
    <property type="entry name" value="PEP_CTERM"/>
    <property type="match status" value="1"/>
</dbReference>
<dbReference type="EMBL" id="JACIEV010000003">
    <property type="protein sequence ID" value="MBB4153266.1"/>
    <property type="molecule type" value="Genomic_DNA"/>
</dbReference>
<evidence type="ECO:0000259" key="2">
    <source>
        <dbReference type="Pfam" id="PF07589"/>
    </source>
</evidence>
<evidence type="ECO:0000313" key="4">
    <source>
        <dbReference type="Proteomes" id="UP000529795"/>
    </source>
</evidence>
<proteinExistence type="predicted"/>